<dbReference type="AlphaFoldDB" id="A0A250X607"/>
<proteinExistence type="predicted"/>
<dbReference type="Proteomes" id="UP000232323">
    <property type="component" value="Unassembled WGS sequence"/>
</dbReference>
<organism evidence="2 3">
    <name type="scientific">Chlamydomonas eustigma</name>
    <dbReference type="NCBI Taxonomy" id="1157962"/>
    <lineage>
        <taxon>Eukaryota</taxon>
        <taxon>Viridiplantae</taxon>
        <taxon>Chlorophyta</taxon>
        <taxon>core chlorophytes</taxon>
        <taxon>Chlorophyceae</taxon>
        <taxon>CS clade</taxon>
        <taxon>Chlamydomonadales</taxon>
        <taxon>Chlamydomonadaceae</taxon>
        <taxon>Chlamydomonas</taxon>
    </lineage>
</organism>
<evidence type="ECO:0000313" key="2">
    <source>
        <dbReference type="EMBL" id="GAX78511.1"/>
    </source>
</evidence>
<keyword evidence="3" id="KW-1185">Reference proteome</keyword>
<evidence type="ECO:0000313" key="3">
    <source>
        <dbReference type="Proteomes" id="UP000232323"/>
    </source>
</evidence>
<name>A0A250X607_9CHLO</name>
<gene>
    <name evidence="2" type="ORF">CEUSTIGMA_g5950.t1</name>
</gene>
<dbReference type="EMBL" id="BEGY01000033">
    <property type="protein sequence ID" value="GAX78511.1"/>
    <property type="molecule type" value="Genomic_DNA"/>
</dbReference>
<evidence type="ECO:0000256" key="1">
    <source>
        <dbReference type="SAM" id="MobiDB-lite"/>
    </source>
</evidence>
<reference evidence="2 3" key="1">
    <citation type="submission" date="2017-08" db="EMBL/GenBank/DDBJ databases">
        <title>Acidophilic green algal genome provides insights into adaptation to an acidic environment.</title>
        <authorList>
            <person name="Hirooka S."/>
            <person name="Hirose Y."/>
            <person name="Kanesaki Y."/>
            <person name="Higuchi S."/>
            <person name="Fujiwara T."/>
            <person name="Onuma R."/>
            <person name="Era A."/>
            <person name="Ohbayashi R."/>
            <person name="Uzuka A."/>
            <person name="Nozaki H."/>
            <person name="Yoshikawa H."/>
            <person name="Miyagishima S.Y."/>
        </authorList>
    </citation>
    <scope>NUCLEOTIDE SEQUENCE [LARGE SCALE GENOMIC DNA]</scope>
    <source>
        <strain evidence="2 3">NIES-2499</strain>
    </source>
</reference>
<comment type="caution">
    <text evidence="2">The sequence shown here is derived from an EMBL/GenBank/DDBJ whole genome shotgun (WGS) entry which is preliminary data.</text>
</comment>
<sequence length="590" mass="63995">MPITDLTEGPHCWLCLSGVEAGPLNLPCECPTMYSHPVCRGRWQLQQAGKDEECFCRFCKTRLPTWTVPLLGTGSADEMSPKKGNSTGDELMMDSESIGVEIPMMTVVFNGNVARLPCYPGKAGAEEFKLQVKNFFNLSNDAVIDVTFELKVKSAMNEDAGSRVHLKGFETFDAASKVAAVCASRRRLNVQRGYQHMAHGHKDHIHQGHQGHHLRQELKLEHTSLGSAVRLDCNPPAGRNILDRESQVNATPYLPSCALPPSSGRVDERLARNKHLWSKLTMNCHKDINAVDTSQQHPSNRFRNIISLHQGGPDYEPPTEVHEFRSGSLLPSVHVPIKTTGSLLPSVHVPIKTTGSLLPSVHVPIKTTGSRRGPSFMVARSSQLTSSHPAGSSFGSRSTNLTSISEPARESHSYCLEAEHYKHYREGAPVGRSAVCGADRSSSSTSVSMACPSPAYNGQWREAIGITADSDGIRSLTPSIEAEDNQIGCDQNREHDMMVASGTASNTILSVLPGVRGRLQEEVMCGAASSERSTAFSSAASCYPGSYAAGYTTNLISLWGGAICRRLRGVLHCEGSGPDRVCCDEQRACC</sequence>
<accession>A0A250X607</accession>
<feature type="region of interest" description="Disordered" evidence="1">
    <location>
        <begin position="382"/>
        <end position="406"/>
    </location>
</feature>
<feature type="compositionally biased region" description="Polar residues" evidence="1">
    <location>
        <begin position="382"/>
        <end position="405"/>
    </location>
</feature>
<evidence type="ECO:0008006" key="4">
    <source>
        <dbReference type="Google" id="ProtNLM"/>
    </source>
</evidence>
<protein>
    <recommendedName>
        <fullName evidence="4">RING-CH-type domain-containing protein</fullName>
    </recommendedName>
</protein>